<accession>A0A4T0UNI0</accession>
<keyword evidence="2" id="KW-1185">Reference proteome</keyword>
<organism evidence="1 2">
    <name type="scientific">Crenobacter intestini</name>
    <dbReference type="NCBI Taxonomy" id="2563443"/>
    <lineage>
        <taxon>Bacteria</taxon>
        <taxon>Pseudomonadati</taxon>
        <taxon>Pseudomonadota</taxon>
        <taxon>Betaproteobacteria</taxon>
        <taxon>Neisseriales</taxon>
        <taxon>Neisseriaceae</taxon>
        <taxon>Crenobacter</taxon>
    </lineage>
</organism>
<dbReference type="RefSeq" id="WP_136554562.1">
    <property type="nucleotide sequence ID" value="NZ_STGJ01000014.1"/>
</dbReference>
<reference evidence="1 2" key="1">
    <citation type="submission" date="2019-04" db="EMBL/GenBank/DDBJ databases">
        <title>Crenobacter sp. nov.</title>
        <authorList>
            <person name="Shi S."/>
        </authorList>
    </citation>
    <scope>NUCLEOTIDE SEQUENCE [LARGE SCALE GENOMIC DNA]</scope>
    <source>
        <strain evidence="1 2">GY 70310</strain>
    </source>
</reference>
<protein>
    <submittedName>
        <fullName evidence="1">Uncharacterized protein</fullName>
    </submittedName>
</protein>
<name>A0A4T0UNI0_9NEIS</name>
<gene>
    <name evidence="1" type="ORF">E5K04_12405</name>
</gene>
<dbReference type="EMBL" id="STGJ01000014">
    <property type="protein sequence ID" value="TIC80302.1"/>
    <property type="molecule type" value="Genomic_DNA"/>
</dbReference>
<evidence type="ECO:0000313" key="1">
    <source>
        <dbReference type="EMBL" id="TIC80302.1"/>
    </source>
</evidence>
<comment type="caution">
    <text evidence="1">The sequence shown here is derived from an EMBL/GenBank/DDBJ whole genome shotgun (WGS) entry which is preliminary data.</text>
</comment>
<dbReference type="Proteomes" id="UP000308891">
    <property type="component" value="Unassembled WGS sequence"/>
</dbReference>
<proteinExistence type="predicted"/>
<sequence length="87" mass="9528">MAMITATLADFQDVQQWACEDAWKQPVVGEMWPGAVGYAHARGLKHGTAPYMMYLMAFTGAQAFEVKLDENHLVVEVTPTKVEGLAG</sequence>
<evidence type="ECO:0000313" key="2">
    <source>
        <dbReference type="Proteomes" id="UP000308891"/>
    </source>
</evidence>
<dbReference type="AlphaFoldDB" id="A0A4T0UNI0"/>